<dbReference type="HOGENOM" id="CLU_874083_0_0_12"/>
<dbReference type="AlphaFoldDB" id="E1RB35"/>
<evidence type="ECO:0000313" key="2">
    <source>
        <dbReference type="Proteomes" id="UP000002318"/>
    </source>
</evidence>
<proteinExistence type="predicted"/>
<dbReference type="EMBL" id="CP002116">
    <property type="protein sequence ID" value="ADK79565.1"/>
    <property type="molecule type" value="Genomic_DNA"/>
</dbReference>
<protein>
    <submittedName>
        <fullName evidence="1">Uncharacterized protein</fullName>
    </submittedName>
</protein>
<reference evidence="1 2" key="1">
    <citation type="journal article" date="2010" name="Stand. Genomic Sci.">
        <title>Complete genome sequence of Spirochaeta smaragdinae type strain (SEBR 4228).</title>
        <authorList>
            <person name="Mavromatis K."/>
            <person name="Yasawong M."/>
            <person name="Chertkov O."/>
            <person name="Lapidus A."/>
            <person name="Lucas S."/>
            <person name="Nolan M."/>
            <person name="Del Rio T.G."/>
            <person name="Tice H."/>
            <person name="Cheng J.F."/>
            <person name="Pitluck S."/>
            <person name="Liolios K."/>
            <person name="Ivanova N."/>
            <person name="Tapia R."/>
            <person name="Han C."/>
            <person name="Bruce D."/>
            <person name="Goodwin L."/>
            <person name="Pati A."/>
            <person name="Chen A."/>
            <person name="Palaniappan K."/>
            <person name="Land M."/>
            <person name="Hauser L."/>
            <person name="Chang Y.J."/>
            <person name="Jeffries C.D."/>
            <person name="Detter J.C."/>
            <person name="Rohde M."/>
            <person name="Brambilla E."/>
            <person name="Spring S."/>
            <person name="Goker M."/>
            <person name="Sikorski J."/>
            <person name="Woyke T."/>
            <person name="Bristow J."/>
            <person name="Eisen J.A."/>
            <person name="Markowitz V."/>
            <person name="Hugenholtz P."/>
            <person name="Klenk H.P."/>
            <person name="Kyrpides N.C."/>
        </authorList>
    </citation>
    <scope>NUCLEOTIDE SEQUENCE [LARGE SCALE GENOMIC DNA]</scope>
    <source>
        <strain evidence="2">DSM 11293 / JCM 15392 / SEBR 4228</strain>
    </source>
</reference>
<organism evidence="1 2">
    <name type="scientific">Sediminispirochaeta smaragdinae (strain DSM 11293 / JCM 15392 / SEBR 4228)</name>
    <name type="common">Spirochaeta smaragdinae</name>
    <dbReference type="NCBI Taxonomy" id="573413"/>
    <lineage>
        <taxon>Bacteria</taxon>
        <taxon>Pseudomonadati</taxon>
        <taxon>Spirochaetota</taxon>
        <taxon>Spirochaetia</taxon>
        <taxon>Spirochaetales</taxon>
        <taxon>Spirochaetaceae</taxon>
        <taxon>Sediminispirochaeta</taxon>
    </lineage>
</organism>
<gene>
    <name evidence="1" type="ordered locus">Spirs_0413</name>
</gene>
<sequence>MRMESASSARSTIVPITRKAYRANFYLDPIDGQVNNATYSLRNIYYHPLKKTISPDGSQKSHAGSLSLFRAFSRTAWLKTFRADAFEYTVGDTSIRLLWNPTPLHNAKTQLTYTFSDQNYIDIHISIECYGYYPDYELVFSNYLAEGFNNTVLVRDFQDGVRQAAVHLSPVFKDTFVFFPRDEQSIHTMTDGRHFKGHWYWNCSYGREYAVPLVASMDKNLEVVLMGLEKDVHAVGATYSTEDGYSDDVLEHHAQYLRLFGEDFTPGMGRQTYIRCFFSQSLETIRDYQALYADFEKDYKKTARRFELPPTSPHYETE</sequence>
<dbReference type="Proteomes" id="UP000002318">
    <property type="component" value="Chromosome"/>
</dbReference>
<keyword evidence="2" id="KW-1185">Reference proteome</keyword>
<dbReference type="KEGG" id="ssm:Spirs_0413"/>
<name>E1RB35_SEDSS</name>
<evidence type="ECO:0000313" key="1">
    <source>
        <dbReference type="EMBL" id="ADK79565.1"/>
    </source>
</evidence>
<accession>E1RB35</accession>
<dbReference type="eggNOG" id="ENOG502ZV6B">
    <property type="taxonomic scope" value="Bacteria"/>
</dbReference>